<name>A0A6J4RMW6_9ACTN</name>
<organism evidence="1">
    <name type="scientific">uncultured Solirubrobacteraceae bacterium</name>
    <dbReference type="NCBI Taxonomy" id="1162706"/>
    <lineage>
        <taxon>Bacteria</taxon>
        <taxon>Bacillati</taxon>
        <taxon>Actinomycetota</taxon>
        <taxon>Thermoleophilia</taxon>
        <taxon>Solirubrobacterales</taxon>
        <taxon>Solirubrobacteraceae</taxon>
        <taxon>environmental samples</taxon>
    </lineage>
</organism>
<dbReference type="Gene3D" id="2.60.40.10">
    <property type="entry name" value="Immunoglobulins"/>
    <property type="match status" value="1"/>
</dbReference>
<dbReference type="InterPro" id="IPR013783">
    <property type="entry name" value="Ig-like_fold"/>
</dbReference>
<reference evidence="1" key="1">
    <citation type="submission" date="2020-02" db="EMBL/GenBank/DDBJ databases">
        <authorList>
            <person name="Meier V. D."/>
        </authorList>
    </citation>
    <scope>NUCLEOTIDE SEQUENCE</scope>
    <source>
        <strain evidence="1">AVDCRST_MAG53</strain>
    </source>
</reference>
<evidence type="ECO:0000313" key="1">
    <source>
        <dbReference type="EMBL" id="CAA9471914.1"/>
    </source>
</evidence>
<gene>
    <name evidence="1" type="ORF">AVDCRST_MAG53-1377</name>
</gene>
<dbReference type="GO" id="GO:0005975">
    <property type="term" value="P:carbohydrate metabolic process"/>
    <property type="evidence" value="ECO:0007669"/>
    <property type="project" value="UniProtKB-ARBA"/>
</dbReference>
<sequence length="285" mass="29921">MTRGERGEVSLTSVLVACTLLVVVLGATLTLFEGFIASAGDQTRRTDTQDAARSAADRIARDLRNLASPTPEQPQAVDFASAGDLIFKTVDPAGPNSGTNATNTKRVRYCLDSGGRLQEQTQTWTTATVPPAPSGTACPGAGWDRTVIAAENIVNGAVPVFSYDSSVLTDISAVHVDLLVDTDTVRQPPPTRLSTGVFLRNQNRRPTASFTWARTSGGLVLNGSASADPEGDPLRYVWFDGATEVGRGITFTYTGLAAGSVHQLRLEVSDPAGLIGVSATQEATA</sequence>
<dbReference type="AlphaFoldDB" id="A0A6J4RMW6"/>
<dbReference type="InterPro" id="IPR035986">
    <property type="entry name" value="PKD_dom_sf"/>
</dbReference>
<protein>
    <submittedName>
        <fullName evidence="1">Uncharacterized protein</fullName>
    </submittedName>
</protein>
<dbReference type="SUPFAM" id="SSF49299">
    <property type="entry name" value="PKD domain"/>
    <property type="match status" value="1"/>
</dbReference>
<dbReference type="EMBL" id="CADCVR010000001">
    <property type="protein sequence ID" value="CAA9471914.1"/>
    <property type="molecule type" value="Genomic_DNA"/>
</dbReference>
<accession>A0A6J4RMW6</accession>
<proteinExistence type="predicted"/>